<dbReference type="PANTHER" id="PTHR24346:SF30">
    <property type="entry name" value="MATERNAL EMBRYONIC LEUCINE ZIPPER KINASE"/>
    <property type="match status" value="1"/>
</dbReference>
<dbReference type="InterPro" id="IPR011009">
    <property type="entry name" value="Kinase-like_dom_sf"/>
</dbReference>
<keyword evidence="4" id="KW-0418">Kinase</keyword>
<evidence type="ECO:0000256" key="5">
    <source>
        <dbReference type="SAM" id="SignalP"/>
    </source>
</evidence>
<dbReference type="SUPFAM" id="SSF56112">
    <property type="entry name" value="Protein kinase-like (PK-like)"/>
    <property type="match status" value="1"/>
</dbReference>
<name>A0A0D2HK53_9EURO</name>
<dbReference type="Pfam" id="PF00069">
    <property type="entry name" value="Pkinase"/>
    <property type="match status" value="1"/>
</dbReference>
<dbReference type="PROSITE" id="PS50011">
    <property type="entry name" value="PROTEIN_KINASE_DOM"/>
    <property type="match status" value="1"/>
</dbReference>
<dbReference type="PANTHER" id="PTHR24346">
    <property type="entry name" value="MAP/MICROTUBULE AFFINITY-REGULATING KINASE"/>
    <property type="match status" value="1"/>
</dbReference>
<dbReference type="EMBL" id="KN846969">
    <property type="protein sequence ID" value="KIW84879.1"/>
    <property type="molecule type" value="Genomic_DNA"/>
</dbReference>
<feature type="binding site" evidence="3">
    <location>
        <position position="92"/>
    </location>
    <ligand>
        <name>ATP</name>
        <dbReference type="ChEBI" id="CHEBI:30616"/>
    </ligand>
</feature>
<evidence type="ECO:0000313" key="8">
    <source>
        <dbReference type="Proteomes" id="UP000053029"/>
    </source>
</evidence>
<feature type="signal peptide" evidence="5">
    <location>
        <begin position="1"/>
        <end position="35"/>
    </location>
</feature>
<dbReference type="InterPro" id="IPR017441">
    <property type="entry name" value="Protein_kinase_ATP_BS"/>
</dbReference>
<proteinExistence type="inferred from homology"/>
<evidence type="ECO:0000313" key="7">
    <source>
        <dbReference type="EMBL" id="KIW84879.1"/>
    </source>
</evidence>
<dbReference type="GO" id="GO:0035556">
    <property type="term" value="P:intracellular signal transduction"/>
    <property type="evidence" value="ECO:0007669"/>
    <property type="project" value="TreeGrafter"/>
</dbReference>
<reference evidence="7 8" key="1">
    <citation type="submission" date="2015-01" db="EMBL/GenBank/DDBJ databases">
        <title>The Genome Sequence of Fonsecaea pedrosoi CBS 271.37.</title>
        <authorList>
            <consortium name="The Broad Institute Genomics Platform"/>
            <person name="Cuomo C."/>
            <person name="de Hoog S."/>
            <person name="Gorbushina A."/>
            <person name="Stielow B."/>
            <person name="Teixiera M."/>
            <person name="Abouelleil A."/>
            <person name="Chapman S.B."/>
            <person name="Priest M."/>
            <person name="Young S.K."/>
            <person name="Wortman J."/>
            <person name="Nusbaum C."/>
            <person name="Birren B."/>
        </authorList>
    </citation>
    <scope>NUCLEOTIDE SEQUENCE [LARGE SCALE GENOMIC DNA]</scope>
    <source>
        <strain evidence="7 8">CBS 271.37</strain>
    </source>
</reference>
<evidence type="ECO:0000256" key="3">
    <source>
        <dbReference type="PROSITE-ProRule" id="PRU10141"/>
    </source>
</evidence>
<dbReference type="AlphaFoldDB" id="A0A0D2HK53"/>
<dbReference type="VEuPathDB" id="FungiDB:Z517_00267"/>
<feature type="chain" id="PRO_5002259675" evidence="5">
    <location>
        <begin position="36"/>
        <end position="354"/>
    </location>
</feature>
<dbReference type="SMART" id="SM00220">
    <property type="entry name" value="S_TKc"/>
    <property type="match status" value="1"/>
</dbReference>
<dbReference type="STRING" id="1442368.A0A0D2HK53"/>
<evidence type="ECO:0000256" key="2">
    <source>
        <dbReference type="ARBA" id="ARBA00022840"/>
    </source>
</evidence>
<keyword evidence="4" id="KW-0723">Serine/threonine-protein kinase</keyword>
<dbReference type="Gene3D" id="1.10.510.10">
    <property type="entry name" value="Transferase(Phosphotransferase) domain 1"/>
    <property type="match status" value="1"/>
</dbReference>
<dbReference type="GO" id="GO:0004674">
    <property type="term" value="F:protein serine/threonine kinase activity"/>
    <property type="evidence" value="ECO:0007669"/>
    <property type="project" value="UniProtKB-KW"/>
</dbReference>
<protein>
    <submittedName>
        <fullName evidence="7">Unplaced genomic scaffold supercont1.1, whole genome shotgun sequence</fullName>
    </submittedName>
</protein>
<dbReference type="OrthoDB" id="4062651at2759"/>
<dbReference type="PROSITE" id="PS00108">
    <property type="entry name" value="PROTEIN_KINASE_ST"/>
    <property type="match status" value="1"/>
</dbReference>
<dbReference type="InterPro" id="IPR008271">
    <property type="entry name" value="Ser/Thr_kinase_AS"/>
</dbReference>
<evidence type="ECO:0000256" key="4">
    <source>
        <dbReference type="RuleBase" id="RU000304"/>
    </source>
</evidence>
<evidence type="ECO:0000259" key="6">
    <source>
        <dbReference type="PROSITE" id="PS50011"/>
    </source>
</evidence>
<keyword evidence="8" id="KW-1185">Reference proteome</keyword>
<sequence length="354" mass="39410">MVISSLNRRWTDRGRIVLYLLLAIVLLSLICCCSGGPTSPRCWLDYSQVPYTILPRSLESDYGAPVRELGTGSSGSVLLLLRHADNATVAVKRFHNAAADRPDLLTQRVKLEYHLGSLVNGHPGISESIELLWETRSSTWFLVTEFCPRSLAKERRSTSPRSLTKLFRDIVQAVERVHALDMAHGDLKLENVLLTADGRPKLIDFGAATFSRCPTESSDAADWVNVVPGDYGTTAYMPPDVFTQLEFDKAKADVWALGVLFYAMITGSVPWSSASIDDPGYQAYVTPQRSDDRLKDHCPDWDACTMRLPTCSIGAFHLLQRLPPNTRDVIASMLAPEPQERPRLRTALESMSSW</sequence>
<organism evidence="7 8">
    <name type="scientific">Fonsecaea pedrosoi CBS 271.37</name>
    <dbReference type="NCBI Taxonomy" id="1442368"/>
    <lineage>
        <taxon>Eukaryota</taxon>
        <taxon>Fungi</taxon>
        <taxon>Dikarya</taxon>
        <taxon>Ascomycota</taxon>
        <taxon>Pezizomycotina</taxon>
        <taxon>Eurotiomycetes</taxon>
        <taxon>Chaetothyriomycetidae</taxon>
        <taxon>Chaetothyriales</taxon>
        <taxon>Herpotrichiellaceae</taxon>
        <taxon>Fonsecaea</taxon>
    </lineage>
</organism>
<dbReference type="HOGENOM" id="CLU_000288_63_0_1"/>
<comment type="similarity">
    <text evidence="4">Belongs to the protein kinase superfamily.</text>
</comment>
<feature type="domain" description="Protein kinase" evidence="6">
    <location>
        <begin position="63"/>
        <end position="354"/>
    </location>
</feature>
<dbReference type="GeneID" id="25299757"/>
<gene>
    <name evidence="7" type="ORF">Z517_00267</name>
</gene>
<evidence type="ECO:0000256" key="1">
    <source>
        <dbReference type="ARBA" id="ARBA00022741"/>
    </source>
</evidence>
<dbReference type="GO" id="GO:0005524">
    <property type="term" value="F:ATP binding"/>
    <property type="evidence" value="ECO:0007669"/>
    <property type="project" value="UniProtKB-UniRule"/>
</dbReference>
<dbReference type="RefSeq" id="XP_013288687.1">
    <property type="nucleotide sequence ID" value="XM_013433233.1"/>
</dbReference>
<keyword evidence="5" id="KW-0732">Signal</keyword>
<keyword evidence="4" id="KW-0808">Transferase</keyword>
<dbReference type="Proteomes" id="UP000053029">
    <property type="component" value="Unassembled WGS sequence"/>
</dbReference>
<keyword evidence="1 3" id="KW-0547">Nucleotide-binding</keyword>
<dbReference type="InterPro" id="IPR000719">
    <property type="entry name" value="Prot_kinase_dom"/>
</dbReference>
<dbReference type="PROSITE" id="PS00107">
    <property type="entry name" value="PROTEIN_KINASE_ATP"/>
    <property type="match status" value="1"/>
</dbReference>
<accession>A0A0D2HK53</accession>
<keyword evidence="2 3" id="KW-0067">ATP-binding</keyword>
<dbReference type="GO" id="GO:0005737">
    <property type="term" value="C:cytoplasm"/>
    <property type="evidence" value="ECO:0007669"/>
    <property type="project" value="TreeGrafter"/>
</dbReference>